<dbReference type="RefSeq" id="WP_101719747.1">
    <property type="nucleotide sequence ID" value="NZ_PJRS01000041.1"/>
</dbReference>
<dbReference type="Pfam" id="PF13532">
    <property type="entry name" value="2OG-FeII_Oxy_2"/>
    <property type="match status" value="1"/>
</dbReference>
<dbReference type="GO" id="GO:0070988">
    <property type="term" value="P:demethylation"/>
    <property type="evidence" value="ECO:0007669"/>
    <property type="project" value="InterPro"/>
</dbReference>
<dbReference type="InterPro" id="IPR005123">
    <property type="entry name" value="Oxoglu/Fe-dep_dioxygenase_dom"/>
</dbReference>
<reference evidence="2 3" key="1">
    <citation type="submission" date="2017-12" db="EMBL/GenBank/DDBJ databases">
        <title>The genome sequence of Caulobacter sp. 410.</title>
        <authorList>
            <person name="Gao J."/>
            <person name="Mao X."/>
            <person name="Sun J."/>
        </authorList>
    </citation>
    <scope>NUCLEOTIDE SEQUENCE [LARGE SCALE GENOMIC DNA]</scope>
    <source>
        <strain evidence="2 3">410</strain>
    </source>
</reference>
<dbReference type="Gene3D" id="2.60.120.590">
    <property type="entry name" value="Alpha-ketoglutarate-dependent dioxygenase AlkB-like"/>
    <property type="match status" value="1"/>
</dbReference>
<evidence type="ECO:0000259" key="1">
    <source>
        <dbReference type="PROSITE" id="PS51471"/>
    </source>
</evidence>
<dbReference type="InterPro" id="IPR032857">
    <property type="entry name" value="ALKBH4"/>
</dbReference>
<dbReference type="PANTHER" id="PTHR12463:SF1">
    <property type="entry name" value="2-OXOGLUTARATE AND FE-DEPENDENT OXYGENASE FAMILY PROTEIN"/>
    <property type="match status" value="1"/>
</dbReference>
<feature type="domain" description="Fe2OG dioxygenase" evidence="1">
    <location>
        <begin position="106"/>
        <end position="197"/>
    </location>
</feature>
<dbReference type="GO" id="GO:0051213">
    <property type="term" value="F:dioxygenase activity"/>
    <property type="evidence" value="ECO:0007669"/>
    <property type="project" value="UniProtKB-KW"/>
</dbReference>
<evidence type="ECO:0000313" key="3">
    <source>
        <dbReference type="Proteomes" id="UP000234479"/>
    </source>
</evidence>
<dbReference type="Proteomes" id="UP000234479">
    <property type="component" value="Unassembled WGS sequence"/>
</dbReference>
<accession>A0A2N5D774</accession>
<dbReference type="SUPFAM" id="SSF51197">
    <property type="entry name" value="Clavaminate synthase-like"/>
    <property type="match status" value="1"/>
</dbReference>
<dbReference type="GO" id="GO:0032451">
    <property type="term" value="F:demethylase activity"/>
    <property type="evidence" value="ECO:0007669"/>
    <property type="project" value="TreeGrafter"/>
</dbReference>
<dbReference type="EMBL" id="PJRS01000041">
    <property type="protein sequence ID" value="PLR21915.1"/>
    <property type="molecule type" value="Genomic_DNA"/>
</dbReference>
<dbReference type="PANTHER" id="PTHR12463">
    <property type="entry name" value="OXYGENASE-RELATED"/>
    <property type="match status" value="1"/>
</dbReference>
<organism evidence="2 3">
    <name type="scientific">Caulobacter zeae</name>
    <dbReference type="NCBI Taxonomy" id="2055137"/>
    <lineage>
        <taxon>Bacteria</taxon>
        <taxon>Pseudomonadati</taxon>
        <taxon>Pseudomonadota</taxon>
        <taxon>Alphaproteobacteria</taxon>
        <taxon>Caulobacterales</taxon>
        <taxon>Caulobacteraceae</taxon>
        <taxon>Caulobacter</taxon>
    </lineage>
</organism>
<keyword evidence="3" id="KW-1185">Reference proteome</keyword>
<dbReference type="AlphaFoldDB" id="A0A2N5D774"/>
<keyword evidence="2" id="KW-0560">Oxidoreductase</keyword>
<dbReference type="InterPro" id="IPR027450">
    <property type="entry name" value="AlkB-like"/>
</dbReference>
<sequence>MISHQPSLFAPEDLTIALPRHAGPEGLVYQDELVTDDEERDLAGAIAALPFAPFQFHGYEGNRRVVSFGWAYDFARQVLEPAAPVPDFLLPLRARVARLAGRAPQDFQQALAIEYAPGAGIGWHRDRPQFEIIAGVSLLAPCPFRFRRPSGQGWERFTLRPGPRSAYILTGPAREAWEHSISPVEALRYSVTFRTFRKRG</sequence>
<keyword evidence="2" id="KW-0223">Dioxygenase</keyword>
<dbReference type="InterPro" id="IPR037151">
    <property type="entry name" value="AlkB-like_sf"/>
</dbReference>
<evidence type="ECO:0000313" key="2">
    <source>
        <dbReference type="EMBL" id="PLR21915.1"/>
    </source>
</evidence>
<name>A0A2N5D774_9CAUL</name>
<proteinExistence type="predicted"/>
<protein>
    <submittedName>
        <fullName evidence="2">Alpha-ketoglutarate-dependent dioxygenase AlkB</fullName>
    </submittedName>
</protein>
<dbReference type="PROSITE" id="PS51471">
    <property type="entry name" value="FE2OG_OXY"/>
    <property type="match status" value="1"/>
</dbReference>
<gene>
    <name evidence="2" type="ORF">SGCZBJ_20320</name>
</gene>
<dbReference type="OrthoDB" id="278699at2"/>
<comment type="caution">
    <text evidence="2">The sequence shown here is derived from an EMBL/GenBank/DDBJ whole genome shotgun (WGS) entry which is preliminary data.</text>
</comment>